<evidence type="ECO:0000313" key="2">
    <source>
        <dbReference type="Proteomes" id="UP000078465"/>
    </source>
</evidence>
<reference evidence="1" key="1">
    <citation type="submission" date="2024-10" db="EMBL/GenBank/DDBJ databases">
        <title>Strain of Rhizobium-related bacteria isolated fromm roots of Vavilovia formosa.</title>
        <authorList>
            <person name="Kimeklis A."/>
            <person name="Afonin A."/>
        </authorList>
    </citation>
    <scope>NUCLEOTIDE SEQUENCE</scope>
    <source>
        <strain evidence="1">Vaf-46</strain>
    </source>
</reference>
<evidence type="ECO:0000313" key="1">
    <source>
        <dbReference type="EMBL" id="XKM41966.1"/>
    </source>
</evidence>
<gene>
    <name evidence="1" type="ORF">A4U53_015950</name>
</gene>
<dbReference type="Proteomes" id="UP000078465">
    <property type="component" value="Chromosome"/>
</dbReference>
<proteinExistence type="predicted"/>
<name>A0ACD5ES92_9HYPH</name>
<accession>A0ACD5ES92</accession>
<dbReference type="EMBL" id="CP171853">
    <property type="protein sequence ID" value="XKM41966.1"/>
    <property type="molecule type" value="Genomic_DNA"/>
</dbReference>
<sequence length="92" mass="10226">MAVIGGSGYPINNALSPPATGCDIIVPSEPESRHQKSLSKGGGIQQRLEKIFWKQWIIPQVIAPHHPLRHFQKVHFGVSQTADSGNYYFFVI</sequence>
<protein>
    <submittedName>
        <fullName evidence="1">Uncharacterized protein</fullName>
    </submittedName>
</protein>
<organism evidence="1 2">
    <name type="scientific">Rhizobium ruizarguesonis</name>
    <dbReference type="NCBI Taxonomy" id="2081791"/>
    <lineage>
        <taxon>Bacteria</taxon>
        <taxon>Pseudomonadati</taxon>
        <taxon>Pseudomonadota</taxon>
        <taxon>Alphaproteobacteria</taxon>
        <taxon>Hyphomicrobiales</taxon>
        <taxon>Rhizobiaceae</taxon>
        <taxon>Rhizobium/Agrobacterium group</taxon>
        <taxon>Rhizobium</taxon>
    </lineage>
</organism>